<protein>
    <submittedName>
        <fullName evidence="2">Uncharacterized protein</fullName>
    </submittedName>
</protein>
<dbReference type="Proteomes" id="UP000261580">
    <property type="component" value="Unassembled WGS sequence"/>
</dbReference>
<reference evidence="2" key="1">
    <citation type="submission" date="2025-08" db="UniProtKB">
        <authorList>
            <consortium name="Ensembl"/>
        </authorList>
    </citation>
    <scope>IDENTIFICATION</scope>
</reference>
<feature type="transmembrane region" description="Helical" evidence="1">
    <location>
        <begin position="7"/>
        <end position="29"/>
    </location>
</feature>
<keyword evidence="1" id="KW-0812">Transmembrane</keyword>
<keyword evidence="1" id="KW-1133">Transmembrane helix</keyword>
<name>A0A3Q4GJN8_NEOBR</name>
<feature type="transmembrane region" description="Helical" evidence="1">
    <location>
        <begin position="82"/>
        <end position="100"/>
    </location>
</feature>
<dbReference type="STRING" id="32507.ENSNBRP00000009605"/>
<organism evidence="2 3">
    <name type="scientific">Neolamprologus brichardi</name>
    <name type="common">Fairy cichlid</name>
    <name type="synonym">Lamprologus brichardi</name>
    <dbReference type="NCBI Taxonomy" id="32507"/>
    <lineage>
        <taxon>Eukaryota</taxon>
        <taxon>Metazoa</taxon>
        <taxon>Chordata</taxon>
        <taxon>Craniata</taxon>
        <taxon>Vertebrata</taxon>
        <taxon>Euteleostomi</taxon>
        <taxon>Actinopterygii</taxon>
        <taxon>Neopterygii</taxon>
        <taxon>Teleostei</taxon>
        <taxon>Neoteleostei</taxon>
        <taxon>Acanthomorphata</taxon>
        <taxon>Ovalentaria</taxon>
        <taxon>Cichlomorphae</taxon>
        <taxon>Cichliformes</taxon>
        <taxon>Cichlidae</taxon>
        <taxon>African cichlids</taxon>
        <taxon>Pseudocrenilabrinae</taxon>
        <taxon>Lamprologini</taxon>
        <taxon>Neolamprologus</taxon>
    </lineage>
</organism>
<dbReference type="AlphaFoldDB" id="A0A3Q4GJN8"/>
<evidence type="ECO:0000313" key="3">
    <source>
        <dbReference type="Proteomes" id="UP000261580"/>
    </source>
</evidence>
<reference evidence="2" key="2">
    <citation type="submission" date="2025-09" db="UniProtKB">
        <authorList>
            <consortium name="Ensembl"/>
        </authorList>
    </citation>
    <scope>IDENTIFICATION</scope>
</reference>
<evidence type="ECO:0000256" key="1">
    <source>
        <dbReference type="SAM" id="Phobius"/>
    </source>
</evidence>
<accession>A0A3Q4GJN8</accession>
<keyword evidence="3" id="KW-1185">Reference proteome</keyword>
<proteinExistence type="predicted"/>
<dbReference type="Ensembl" id="ENSNBRT00000009873.1">
    <property type="protein sequence ID" value="ENSNBRP00000009605.1"/>
    <property type="gene ID" value="ENSNBRG00000007495.1"/>
</dbReference>
<dbReference type="GeneTree" id="ENSGT00940000180569"/>
<evidence type="ECO:0000313" key="2">
    <source>
        <dbReference type="Ensembl" id="ENSNBRP00000009605.1"/>
    </source>
</evidence>
<keyword evidence="1" id="KW-0472">Membrane</keyword>
<sequence>MFSTGLLAFILFIFYENTFIMLFYIMYYYCYYDSIPVLSIIETFGYLSGYKVNMNKTIGMPLGNLPMTCNIPFTWSGSGFKYLGIHISLFCYFNILYSNCYQKMQMFQRKEKPV</sequence>